<dbReference type="PROSITE" id="PS50932">
    <property type="entry name" value="HTH_LACI_2"/>
    <property type="match status" value="1"/>
</dbReference>
<dbReference type="Proteomes" id="UP000024329">
    <property type="component" value="Unassembled WGS sequence"/>
</dbReference>
<dbReference type="SUPFAM" id="SSF47413">
    <property type="entry name" value="lambda repressor-like DNA-binding domains"/>
    <property type="match status" value="1"/>
</dbReference>
<dbReference type="InterPro" id="IPR046335">
    <property type="entry name" value="LacI/GalR-like_sensor"/>
</dbReference>
<comment type="caution">
    <text evidence="6">The sequence shown here is derived from an EMBL/GenBank/DDBJ whole genome shotgun (WGS) entry which is preliminary data.</text>
</comment>
<evidence type="ECO:0000256" key="2">
    <source>
        <dbReference type="ARBA" id="ARBA00023125"/>
    </source>
</evidence>
<keyword evidence="1" id="KW-0805">Transcription regulation</keyword>
<evidence type="ECO:0000259" key="5">
    <source>
        <dbReference type="PROSITE" id="PS50932"/>
    </source>
</evidence>
<dbReference type="AlphaFoldDB" id="A0A031JHG3"/>
<gene>
    <name evidence="6" type="ORF">BV97_05074</name>
</gene>
<dbReference type="SUPFAM" id="SSF53822">
    <property type="entry name" value="Periplasmic binding protein-like I"/>
    <property type="match status" value="1"/>
</dbReference>
<dbReference type="PANTHER" id="PTHR30146:SF153">
    <property type="entry name" value="LACTOSE OPERON REPRESSOR"/>
    <property type="match status" value="1"/>
</dbReference>
<dbReference type="Gene3D" id="3.40.50.2300">
    <property type="match status" value="2"/>
</dbReference>
<dbReference type="GO" id="GO:0003700">
    <property type="term" value="F:DNA-binding transcription factor activity"/>
    <property type="evidence" value="ECO:0007669"/>
    <property type="project" value="TreeGrafter"/>
</dbReference>
<accession>A0A031JHG3</accession>
<protein>
    <submittedName>
        <fullName evidence="6">Transcriptional regulator</fullName>
    </submittedName>
</protein>
<evidence type="ECO:0000313" key="6">
    <source>
        <dbReference type="EMBL" id="EZP72616.1"/>
    </source>
</evidence>
<dbReference type="InterPro" id="IPR010982">
    <property type="entry name" value="Lambda_DNA-bd_dom_sf"/>
</dbReference>
<dbReference type="Pfam" id="PF00356">
    <property type="entry name" value="LacI"/>
    <property type="match status" value="1"/>
</dbReference>
<dbReference type="SMART" id="SM00354">
    <property type="entry name" value="HTH_LACI"/>
    <property type="match status" value="1"/>
</dbReference>
<reference evidence="6 7" key="1">
    <citation type="submission" date="2014-03" db="EMBL/GenBank/DDBJ databases">
        <title>Whole genome sequence of Novosphingobium resinovorum KF1.</title>
        <authorList>
            <person name="Gan H.M."/>
            <person name="Gan H.Y."/>
            <person name="Chew T.H."/>
            <person name="Savka M.A."/>
        </authorList>
    </citation>
    <scope>NUCLEOTIDE SEQUENCE [LARGE SCALE GENOMIC DNA]</scope>
    <source>
        <strain evidence="6 7">KF1</strain>
    </source>
</reference>
<evidence type="ECO:0000256" key="3">
    <source>
        <dbReference type="ARBA" id="ARBA00023163"/>
    </source>
</evidence>
<dbReference type="PROSITE" id="PS00356">
    <property type="entry name" value="HTH_LACI_1"/>
    <property type="match status" value="1"/>
</dbReference>
<keyword evidence="2" id="KW-0238">DNA-binding</keyword>
<proteinExistence type="predicted"/>
<dbReference type="PATRIC" id="fig|158500.4.peg.5152"/>
<dbReference type="eggNOG" id="COG1609">
    <property type="taxonomic scope" value="Bacteria"/>
</dbReference>
<dbReference type="Gene3D" id="1.10.260.40">
    <property type="entry name" value="lambda repressor-like DNA-binding domains"/>
    <property type="match status" value="1"/>
</dbReference>
<dbReference type="GO" id="GO:0000976">
    <property type="term" value="F:transcription cis-regulatory region binding"/>
    <property type="evidence" value="ECO:0007669"/>
    <property type="project" value="TreeGrafter"/>
</dbReference>
<feature type="compositionally biased region" description="Basic residues" evidence="4">
    <location>
        <begin position="17"/>
        <end position="27"/>
    </location>
</feature>
<feature type="domain" description="HTH lacI-type" evidence="5">
    <location>
        <begin position="31"/>
        <end position="85"/>
    </location>
</feature>
<dbReference type="InterPro" id="IPR000843">
    <property type="entry name" value="HTH_LacI"/>
</dbReference>
<evidence type="ECO:0000256" key="4">
    <source>
        <dbReference type="SAM" id="MobiDB-lite"/>
    </source>
</evidence>
<name>A0A031JHG3_9SPHN</name>
<dbReference type="Pfam" id="PF13377">
    <property type="entry name" value="Peripla_BP_3"/>
    <property type="match status" value="1"/>
</dbReference>
<dbReference type="InterPro" id="IPR028082">
    <property type="entry name" value="Peripla_BP_I"/>
</dbReference>
<dbReference type="PANTHER" id="PTHR30146">
    <property type="entry name" value="LACI-RELATED TRANSCRIPTIONAL REPRESSOR"/>
    <property type="match status" value="1"/>
</dbReference>
<keyword evidence="3" id="KW-0804">Transcription</keyword>
<dbReference type="EMBL" id="JFYZ01000050">
    <property type="protein sequence ID" value="EZP72616.1"/>
    <property type="molecule type" value="Genomic_DNA"/>
</dbReference>
<feature type="region of interest" description="Disordered" evidence="4">
    <location>
        <begin position="1"/>
        <end position="27"/>
    </location>
</feature>
<dbReference type="CDD" id="cd01545">
    <property type="entry name" value="PBP1_SalR"/>
    <property type="match status" value="1"/>
</dbReference>
<feature type="compositionally biased region" description="Basic and acidic residues" evidence="4">
    <location>
        <begin position="7"/>
        <end position="16"/>
    </location>
</feature>
<organism evidence="6 7">
    <name type="scientific">Novosphingobium resinovorum</name>
    <dbReference type="NCBI Taxonomy" id="158500"/>
    <lineage>
        <taxon>Bacteria</taxon>
        <taxon>Pseudomonadati</taxon>
        <taxon>Pseudomonadota</taxon>
        <taxon>Alphaproteobacteria</taxon>
        <taxon>Sphingomonadales</taxon>
        <taxon>Sphingomonadaceae</taxon>
        <taxon>Novosphingobium</taxon>
    </lineage>
</organism>
<evidence type="ECO:0000256" key="1">
    <source>
        <dbReference type="ARBA" id="ARBA00023015"/>
    </source>
</evidence>
<sequence>MTDQDTTQDKPTDRASPRLRRRTARRSRATVTIADVAERAEVSLMTVSRVMNDKGNVKEDTRVRVLKAIEELNYSPSAAARNLAAAAEVRIGLLYANPSAGYINEFLVGSLDQANRSNAQLLVQLCDNEDEVLTIVRRLVGNGIDGVVLPPPLCDSTAILDLLLECGTPTVIVASGKPSKNLSSVNIDDLGAAEAMTRHLVALGHRRIGFIKGNPNQSAGARRLQGFQAALSDNGIAIDEELVLPGLFTYRSGLEAAHRLLERDEPPTAIFASNDDMAAATVSVAHRLGFDVPGDVTVVGFDDAPQATFTWPELTTIRQPIAEMSRMAVQLLVEEIRGRREERAFTPSHVQMPFEFIQRESDAAPHQG</sequence>
<evidence type="ECO:0000313" key="7">
    <source>
        <dbReference type="Proteomes" id="UP000024329"/>
    </source>
</evidence>
<dbReference type="CDD" id="cd01392">
    <property type="entry name" value="HTH_LacI"/>
    <property type="match status" value="1"/>
</dbReference>